<dbReference type="PANTHER" id="PTHR43791:SF64">
    <property type="entry name" value="MAJOR FACILITATOR SUPERFAMILY (MFS) PROFILE DOMAIN-CONTAINING PROTEIN"/>
    <property type="match status" value="1"/>
</dbReference>
<feature type="transmembrane region" description="Helical" evidence="7">
    <location>
        <begin position="275"/>
        <end position="297"/>
    </location>
</feature>
<evidence type="ECO:0000256" key="3">
    <source>
        <dbReference type="ARBA" id="ARBA00022692"/>
    </source>
</evidence>
<evidence type="ECO:0000256" key="2">
    <source>
        <dbReference type="ARBA" id="ARBA00022448"/>
    </source>
</evidence>
<feature type="transmembrane region" description="Helical" evidence="7">
    <location>
        <begin position="412"/>
        <end position="434"/>
    </location>
</feature>
<feature type="transmembrane region" description="Helical" evidence="7">
    <location>
        <begin position="204"/>
        <end position="226"/>
    </location>
</feature>
<feature type="transmembrane region" description="Helical" evidence="7">
    <location>
        <begin position="446"/>
        <end position="466"/>
    </location>
</feature>
<evidence type="ECO:0000313" key="8">
    <source>
        <dbReference type="EMBL" id="KAK8082700.1"/>
    </source>
</evidence>
<proteinExistence type="predicted"/>
<gene>
    <name evidence="8" type="ORF">PG996_001481</name>
</gene>
<keyword evidence="4 7" id="KW-1133">Transmembrane helix</keyword>
<sequence length="518" mass="58119">MTFGSLAFLRRHERTPEERSLVRKLDIFLMTFGCISQRQRRVCMYASKAYATKISTSRTSEMPMSRCTGMKEDLGLYGNELNYFEMLFNIGYAIMLIPSQIILTYVRPSYWLSGLEIVWGVITGLIAVCHKPQQIYALRFLLGLCESSAWPGMMTLLMHWYTPSELAKRMGFYHSCQAAGSLMSGVLQVAITNTLHGANGLPGWRWLFIINAIMTIVAGGLGLFMLPDLPNNPNPRAFWFTKGDARLAMERLERHGRAEPKRMTWAGAKRTFSSWVVYFVPVLYTATVLASWGYAYFNLFLKSLTNPDGSPVWTVSQINAIPIGGSGINILFVWIWAILSDLLRTRWTLIVAQSVIGLVPCIVLSVWTTHPGSTPLAAAYASYFISYLCLGTAPLIFAWLSDLLPQDPESRTLIVGVAIAFYYAISAWSQVLVWPASQAPYYKYGWQSSIALWMLVIIMTCILRYIDVKYLRPKREAFHATLIESSKADDVEPTGAESSQAAAKRNDTKAGPATTTRE</sequence>
<evidence type="ECO:0008006" key="10">
    <source>
        <dbReference type="Google" id="ProtNLM"/>
    </source>
</evidence>
<dbReference type="Gene3D" id="1.20.1250.20">
    <property type="entry name" value="MFS general substrate transporter like domains"/>
    <property type="match status" value="2"/>
</dbReference>
<dbReference type="Pfam" id="PF07690">
    <property type="entry name" value="MFS_1"/>
    <property type="match status" value="1"/>
</dbReference>
<evidence type="ECO:0000256" key="7">
    <source>
        <dbReference type="SAM" id="Phobius"/>
    </source>
</evidence>
<name>A0ABR1WJM2_9PEZI</name>
<dbReference type="EMBL" id="JAQQWM010000001">
    <property type="protein sequence ID" value="KAK8082700.1"/>
    <property type="molecule type" value="Genomic_DNA"/>
</dbReference>
<reference evidence="8 9" key="1">
    <citation type="submission" date="2023-01" db="EMBL/GenBank/DDBJ databases">
        <title>Analysis of 21 Apiospora genomes using comparative genomics revels a genus with tremendous synthesis potential of carbohydrate active enzymes and secondary metabolites.</title>
        <authorList>
            <person name="Sorensen T."/>
        </authorList>
    </citation>
    <scope>NUCLEOTIDE SEQUENCE [LARGE SCALE GENOMIC DNA]</scope>
    <source>
        <strain evidence="8 9">CBS 83171</strain>
    </source>
</reference>
<keyword evidence="3 7" id="KW-0812">Transmembrane</keyword>
<evidence type="ECO:0000256" key="5">
    <source>
        <dbReference type="ARBA" id="ARBA00023136"/>
    </source>
</evidence>
<feature type="transmembrane region" description="Helical" evidence="7">
    <location>
        <begin position="349"/>
        <end position="368"/>
    </location>
</feature>
<evidence type="ECO:0000256" key="1">
    <source>
        <dbReference type="ARBA" id="ARBA00004141"/>
    </source>
</evidence>
<evidence type="ECO:0000256" key="6">
    <source>
        <dbReference type="SAM" id="MobiDB-lite"/>
    </source>
</evidence>
<feature type="region of interest" description="Disordered" evidence="6">
    <location>
        <begin position="488"/>
        <end position="518"/>
    </location>
</feature>
<feature type="transmembrane region" description="Helical" evidence="7">
    <location>
        <begin position="86"/>
        <end position="103"/>
    </location>
</feature>
<comment type="subcellular location">
    <subcellularLocation>
        <location evidence="1">Membrane</location>
        <topology evidence="1">Multi-pass membrane protein</topology>
    </subcellularLocation>
</comment>
<accession>A0ABR1WJM2</accession>
<feature type="transmembrane region" description="Helical" evidence="7">
    <location>
        <begin position="317"/>
        <end position="337"/>
    </location>
</feature>
<keyword evidence="5 7" id="KW-0472">Membrane</keyword>
<evidence type="ECO:0000256" key="4">
    <source>
        <dbReference type="ARBA" id="ARBA00022989"/>
    </source>
</evidence>
<organism evidence="8 9">
    <name type="scientific">Apiospora saccharicola</name>
    <dbReference type="NCBI Taxonomy" id="335842"/>
    <lineage>
        <taxon>Eukaryota</taxon>
        <taxon>Fungi</taxon>
        <taxon>Dikarya</taxon>
        <taxon>Ascomycota</taxon>
        <taxon>Pezizomycotina</taxon>
        <taxon>Sordariomycetes</taxon>
        <taxon>Xylariomycetidae</taxon>
        <taxon>Amphisphaeriales</taxon>
        <taxon>Apiosporaceae</taxon>
        <taxon>Apiospora</taxon>
    </lineage>
</organism>
<feature type="transmembrane region" description="Helical" evidence="7">
    <location>
        <begin position="380"/>
        <end position="400"/>
    </location>
</feature>
<comment type="caution">
    <text evidence="8">The sequence shown here is derived from an EMBL/GenBank/DDBJ whole genome shotgun (WGS) entry which is preliminary data.</text>
</comment>
<dbReference type="Proteomes" id="UP001446871">
    <property type="component" value="Unassembled WGS sequence"/>
</dbReference>
<feature type="transmembrane region" description="Helical" evidence="7">
    <location>
        <begin position="109"/>
        <end position="128"/>
    </location>
</feature>
<keyword evidence="9" id="KW-1185">Reference proteome</keyword>
<protein>
    <recommendedName>
        <fullName evidence="10">Major facilitator superfamily transporter</fullName>
    </recommendedName>
</protein>
<dbReference type="SUPFAM" id="SSF103473">
    <property type="entry name" value="MFS general substrate transporter"/>
    <property type="match status" value="1"/>
</dbReference>
<dbReference type="InterPro" id="IPR011701">
    <property type="entry name" value="MFS"/>
</dbReference>
<feature type="transmembrane region" description="Helical" evidence="7">
    <location>
        <begin position="140"/>
        <end position="161"/>
    </location>
</feature>
<dbReference type="PANTHER" id="PTHR43791">
    <property type="entry name" value="PERMEASE-RELATED"/>
    <property type="match status" value="1"/>
</dbReference>
<keyword evidence="2" id="KW-0813">Transport</keyword>
<dbReference type="InterPro" id="IPR036259">
    <property type="entry name" value="MFS_trans_sf"/>
</dbReference>
<evidence type="ECO:0000313" key="9">
    <source>
        <dbReference type="Proteomes" id="UP001446871"/>
    </source>
</evidence>